<keyword evidence="3" id="KW-1185">Reference proteome</keyword>
<accession>A0A931FFY2</accession>
<comment type="caution">
    <text evidence="2">The sequence shown here is derived from an EMBL/GenBank/DDBJ whole genome shotgun (WGS) entry which is preliminary data.</text>
</comment>
<organism evidence="2 3">
    <name type="scientific">Streptacidiphilus fuscans</name>
    <dbReference type="NCBI Taxonomy" id="2789292"/>
    <lineage>
        <taxon>Bacteria</taxon>
        <taxon>Bacillati</taxon>
        <taxon>Actinomycetota</taxon>
        <taxon>Actinomycetes</taxon>
        <taxon>Kitasatosporales</taxon>
        <taxon>Streptomycetaceae</taxon>
        <taxon>Streptacidiphilus</taxon>
    </lineage>
</organism>
<proteinExistence type="predicted"/>
<reference evidence="2" key="1">
    <citation type="submission" date="2020-11" db="EMBL/GenBank/DDBJ databases">
        <title>Isolation and identification of active actinomycetes.</title>
        <authorList>
            <person name="Yu B."/>
        </authorList>
    </citation>
    <scope>NUCLEOTIDE SEQUENCE</scope>
    <source>
        <strain evidence="2">NEAU-YB345</strain>
    </source>
</reference>
<dbReference type="AlphaFoldDB" id="A0A931FFY2"/>
<gene>
    <name evidence="2" type="ORF">I2501_20145</name>
</gene>
<keyword evidence="1" id="KW-1133">Transmembrane helix</keyword>
<evidence type="ECO:0000313" key="2">
    <source>
        <dbReference type="EMBL" id="MBF9070341.1"/>
    </source>
</evidence>
<evidence type="ECO:0000256" key="1">
    <source>
        <dbReference type="SAM" id="Phobius"/>
    </source>
</evidence>
<evidence type="ECO:0000313" key="3">
    <source>
        <dbReference type="Proteomes" id="UP000657385"/>
    </source>
</evidence>
<sequence>MTSHVTAAIAQLAEGNGLHDSLQPWLTGGGALAILLGLLFLTTRFNKDR</sequence>
<dbReference type="EMBL" id="JADPRT010000008">
    <property type="protein sequence ID" value="MBF9070341.1"/>
    <property type="molecule type" value="Genomic_DNA"/>
</dbReference>
<dbReference type="Proteomes" id="UP000657385">
    <property type="component" value="Unassembled WGS sequence"/>
</dbReference>
<keyword evidence="1" id="KW-0812">Transmembrane</keyword>
<protein>
    <submittedName>
        <fullName evidence="2">Uncharacterized protein</fullName>
    </submittedName>
</protein>
<keyword evidence="1" id="KW-0472">Membrane</keyword>
<name>A0A931FFY2_9ACTN</name>
<feature type="transmembrane region" description="Helical" evidence="1">
    <location>
        <begin position="22"/>
        <end position="41"/>
    </location>
</feature>
<dbReference type="RefSeq" id="WP_196195521.1">
    <property type="nucleotide sequence ID" value="NZ_JADPRT010000008.1"/>
</dbReference>